<evidence type="ECO:0000313" key="2">
    <source>
        <dbReference type="Proteomes" id="UP000199534"/>
    </source>
</evidence>
<dbReference type="PROSITE" id="PS51257">
    <property type="entry name" value="PROKAR_LIPOPROTEIN"/>
    <property type="match status" value="1"/>
</dbReference>
<dbReference type="OrthoDB" id="882993at2"/>
<dbReference type="AlphaFoldDB" id="A0A1I6HDB0"/>
<accession>A0A1I6HDB0</accession>
<dbReference type="RefSeq" id="WP_092982973.1">
    <property type="nucleotide sequence ID" value="NZ_FOYQ01000002.1"/>
</dbReference>
<keyword evidence="2" id="KW-1185">Reference proteome</keyword>
<dbReference type="STRING" id="400055.SAMN04490243_2591"/>
<gene>
    <name evidence="1" type="ORF">SAMN04490243_2591</name>
</gene>
<name>A0A1I6HDB0_9FLAO</name>
<protein>
    <recommendedName>
        <fullName evidence="3">Lipocalin-like domain-containing protein</fullName>
    </recommendedName>
</protein>
<sequence length="145" mass="16528">MKYLLLILSFLLVMSCENSKEDDLGFSADELPQRWKLVRMTGSFAGSESEGTAMEWQESYVFERGNTFTKTRLRDDQVETASGSFFLIEAGEEVGFKLVFNQDSEIIANCTSDNVEFLYFDNSRTSLRGSWWACDGPGLFYSRTD</sequence>
<evidence type="ECO:0000313" key="1">
    <source>
        <dbReference type="EMBL" id="SFR52439.1"/>
    </source>
</evidence>
<evidence type="ECO:0008006" key="3">
    <source>
        <dbReference type="Google" id="ProtNLM"/>
    </source>
</evidence>
<dbReference type="Proteomes" id="UP000199534">
    <property type="component" value="Unassembled WGS sequence"/>
</dbReference>
<reference evidence="1 2" key="1">
    <citation type="submission" date="2016-10" db="EMBL/GenBank/DDBJ databases">
        <authorList>
            <person name="de Groot N.N."/>
        </authorList>
    </citation>
    <scope>NUCLEOTIDE SEQUENCE [LARGE SCALE GENOMIC DNA]</scope>
    <source>
        <strain evidence="1 2">DSM 21019</strain>
    </source>
</reference>
<proteinExistence type="predicted"/>
<dbReference type="EMBL" id="FOYQ01000002">
    <property type="protein sequence ID" value="SFR52439.1"/>
    <property type="molecule type" value="Genomic_DNA"/>
</dbReference>
<organism evidence="1 2">
    <name type="scientific">Robiginitalea myxolifaciens</name>
    <dbReference type="NCBI Taxonomy" id="400055"/>
    <lineage>
        <taxon>Bacteria</taxon>
        <taxon>Pseudomonadati</taxon>
        <taxon>Bacteroidota</taxon>
        <taxon>Flavobacteriia</taxon>
        <taxon>Flavobacteriales</taxon>
        <taxon>Flavobacteriaceae</taxon>
        <taxon>Robiginitalea</taxon>
    </lineage>
</organism>